<evidence type="ECO:0000256" key="9">
    <source>
        <dbReference type="RuleBase" id="RU363098"/>
    </source>
</evidence>
<dbReference type="PROSITE" id="PS50102">
    <property type="entry name" value="RRM"/>
    <property type="match status" value="1"/>
</dbReference>
<dbReference type="Pfam" id="PF05183">
    <property type="entry name" value="RdRP"/>
    <property type="match status" value="1"/>
</dbReference>
<evidence type="ECO:0000256" key="2">
    <source>
        <dbReference type="ARBA" id="ARBA00022484"/>
    </source>
</evidence>
<gene>
    <name evidence="11" type="ORF">R1flu_028376</name>
</gene>
<keyword evidence="2 9" id="KW-0696">RNA-directed RNA polymerase</keyword>
<evidence type="ECO:0000313" key="11">
    <source>
        <dbReference type="EMBL" id="KAL2609803.1"/>
    </source>
</evidence>
<dbReference type="Pfam" id="PF24572">
    <property type="entry name" value="RBD_RDR6"/>
    <property type="match status" value="1"/>
</dbReference>
<comment type="function">
    <text evidence="9">Probably involved in the RNA silencing pathway and required for the generation of small interfering RNAs (siRNAs).</text>
</comment>
<dbReference type="Pfam" id="PF26253">
    <property type="entry name" value="RdRP_head"/>
    <property type="match status" value="1"/>
</dbReference>
<dbReference type="InterPro" id="IPR057298">
    <property type="entry name" value="RDR6-like_RBD"/>
</dbReference>
<dbReference type="GO" id="GO:0031047">
    <property type="term" value="P:regulatory ncRNA-mediated gene silencing"/>
    <property type="evidence" value="ECO:0007669"/>
    <property type="project" value="UniProtKB-KW"/>
</dbReference>
<comment type="catalytic activity">
    <reaction evidence="7 9">
        <text>RNA(n) + a ribonucleoside 5'-triphosphate = RNA(n+1) + diphosphate</text>
        <dbReference type="Rhea" id="RHEA:21248"/>
        <dbReference type="Rhea" id="RHEA-COMP:14527"/>
        <dbReference type="Rhea" id="RHEA-COMP:17342"/>
        <dbReference type="ChEBI" id="CHEBI:33019"/>
        <dbReference type="ChEBI" id="CHEBI:61557"/>
        <dbReference type="ChEBI" id="CHEBI:140395"/>
        <dbReference type="EC" id="2.7.7.48"/>
    </reaction>
</comment>
<keyword evidence="3 9" id="KW-0808">Transferase</keyword>
<dbReference type="GO" id="GO:0003723">
    <property type="term" value="F:RNA binding"/>
    <property type="evidence" value="ECO:0007669"/>
    <property type="project" value="UniProtKB-UniRule"/>
</dbReference>
<dbReference type="Pfam" id="PF24577">
    <property type="entry name" value="RDR6_2nd"/>
    <property type="match status" value="1"/>
</dbReference>
<dbReference type="Gene3D" id="3.30.70.330">
    <property type="match status" value="1"/>
</dbReference>
<evidence type="ECO:0000259" key="10">
    <source>
        <dbReference type="PROSITE" id="PS50102"/>
    </source>
</evidence>
<comment type="similarity">
    <text evidence="1 9">Belongs to the RdRP family.</text>
</comment>
<protein>
    <recommendedName>
        <fullName evidence="9">RNA-dependent RNA polymerase</fullName>
        <ecNumber evidence="9">2.7.7.48</ecNumber>
    </recommendedName>
</protein>
<dbReference type="Proteomes" id="UP001605036">
    <property type="component" value="Unassembled WGS sequence"/>
</dbReference>
<sequence length="1180" mass="134259">MEPTQVSFGNFQGEVTAGQLAQFLEEKVGLVLKCKVKKASERSPTHAFVHFESPAAARKACKLAERKRLVFMGVDLVARMDERLQQRGYNSLKSPANINLLNVRLEIGSMINTDNLLTSWKGPDQGLYIRIEPDVRRMRIFLKERIEPDADSPLPPPTLRGRGGEGTFCDLMLEIRLAEVRCVREIEPSLYDDSSLSPELLIHLWSPPSIFYRSAEDDVDESYPGSDQLVDDEDPWIRSLDVITPGKSIGRCLDYRVRFQPRQFSAFRKALDYFSRQGLMPHKKVHFHLLSVPETRSEPQFLRSLQYFSTIPHRKGILFDIEFLVNALVHHDVIHESSLTPDFLQLLRPYITRKDIVIHALRLMLSSSKKKVYDPAKVLNSIINKVSTLKFRSLERSVTEGNMVVRRLIITPTRALCMPPEIELSNRVLRHYSSLSDRFLRVSFVDENLQPVGSGAMSVQVAPIVRQMTGSGGTLRTALYRRVVAVMRHGFWLCGRLYMFLAFSSSQLRDASAWFFAGGEGVQVDNIREWMGIFPAGNVAKYAARMGQCFSSTYSTLKVFPDEMLQIPDVKRNNYVFSDGCAKISPTFSAEVARMLRLEGNAPSAYQIRYAGYKGVVGVWHIDGRPNLKLALRESMKKFISTHCELEVVSWARFLPLFLNRQIITLLSTLEVRDEVFLQLQDSMVGTLNRMVDNSHLAYSVLMTTCSGELYNTPLRMLYAGFGPRNEPHLRGMLLAIRAGQMEELVHKAKIFVPKGRWLLGCLDETGILQYGQCFMQVSSPPRVDIHGKSHSTSSVITRRVVMTKNPCMHPGDIRILEAVDVPSLRHMVDCLVFPQNGPRPHPNEASGSDLDGDVYFVSWDSRLIPPSGSSFEPMDYDAQPAKMRKYAVRTEHVVEFFAKHMVNDSLGRICNAHVARADRSERGALDEDCLFLAKEAAKAVDYPKTGNPATMPYDLKPTQYPDFMGKDDAKTYKSRKVLGLLYRKLQYSLPKIEDLAIDVRPVSPAPPTYDSDLEVSGFDVFVADAWVHKQLYDQKLRAIMTQFSITEEGQVVTGHVVLGKKLTSRRFGDVKERVKFAYTNLHKEYFNLFNLNPFDVGGEEADAQRLMERHAAKHKFLEAKASAWYHVTYHPEWYKREKENRRHNLEDDPSQPNLLSFGWLGVEHLVVIKTSKSKRTREL</sequence>
<evidence type="ECO:0000256" key="4">
    <source>
        <dbReference type="ARBA" id="ARBA00022695"/>
    </source>
</evidence>
<keyword evidence="5 8" id="KW-0694">RNA-binding</keyword>
<dbReference type="EC" id="2.7.7.48" evidence="9"/>
<dbReference type="PANTHER" id="PTHR23079:SF18">
    <property type="entry name" value="RNA-DEPENDENT RNA POLYMERASE 6"/>
    <property type="match status" value="1"/>
</dbReference>
<dbReference type="AlphaFoldDB" id="A0ABD1XLH1"/>
<dbReference type="Pfam" id="PF26252">
    <property type="entry name" value="RdRP_helical"/>
    <property type="match status" value="1"/>
</dbReference>
<keyword evidence="4 9" id="KW-0548">Nucleotidyltransferase</keyword>
<reference evidence="11 12" key="1">
    <citation type="submission" date="2024-09" db="EMBL/GenBank/DDBJ databases">
        <title>Chromosome-scale assembly of Riccia fluitans.</title>
        <authorList>
            <person name="Paukszto L."/>
            <person name="Sawicki J."/>
            <person name="Karawczyk K."/>
            <person name="Piernik-Szablinska J."/>
            <person name="Szczecinska M."/>
            <person name="Mazdziarz M."/>
        </authorList>
    </citation>
    <scope>NUCLEOTIDE SEQUENCE [LARGE SCALE GENOMIC DNA]</scope>
    <source>
        <strain evidence="11">Rf_01</strain>
        <tissue evidence="11">Aerial parts of the thallus</tissue>
    </source>
</reference>
<evidence type="ECO:0000313" key="12">
    <source>
        <dbReference type="Proteomes" id="UP001605036"/>
    </source>
</evidence>
<feature type="domain" description="RRM" evidence="10">
    <location>
        <begin position="4"/>
        <end position="83"/>
    </location>
</feature>
<dbReference type="CDD" id="cd00590">
    <property type="entry name" value="RRM_SF"/>
    <property type="match status" value="1"/>
</dbReference>
<name>A0ABD1XLH1_9MARC</name>
<evidence type="ECO:0000256" key="7">
    <source>
        <dbReference type="ARBA" id="ARBA00048744"/>
    </source>
</evidence>
<dbReference type="PANTHER" id="PTHR23079">
    <property type="entry name" value="RNA-DEPENDENT RNA POLYMERASE"/>
    <property type="match status" value="1"/>
</dbReference>
<organism evidence="11 12">
    <name type="scientific">Riccia fluitans</name>
    <dbReference type="NCBI Taxonomy" id="41844"/>
    <lineage>
        <taxon>Eukaryota</taxon>
        <taxon>Viridiplantae</taxon>
        <taxon>Streptophyta</taxon>
        <taxon>Embryophyta</taxon>
        <taxon>Marchantiophyta</taxon>
        <taxon>Marchantiopsida</taxon>
        <taxon>Marchantiidae</taxon>
        <taxon>Marchantiales</taxon>
        <taxon>Ricciaceae</taxon>
        <taxon>Riccia</taxon>
    </lineage>
</organism>
<dbReference type="InterPro" id="IPR058752">
    <property type="entry name" value="RDRP_C_head"/>
</dbReference>
<dbReference type="SUPFAM" id="SSF54928">
    <property type="entry name" value="RNA-binding domain, RBD"/>
    <property type="match status" value="1"/>
</dbReference>
<dbReference type="InterPro" id="IPR007855">
    <property type="entry name" value="RDRP"/>
</dbReference>
<evidence type="ECO:0000256" key="3">
    <source>
        <dbReference type="ARBA" id="ARBA00022679"/>
    </source>
</evidence>
<dbReference type="InterPro" id="IPR058751">
    <property type="entry name" value="RDRP_helical"/>
</dbReference>
<evidence type="ECO:0000256" key="6">
    <source>
        <dbReference type="ARBA" id="ARBA00023158"/>
    </source>
</evidence>
<dbReference type="InterPro" id="IPR057297">
    <property type="entry name" value="RDR6-like_2nd"/>
</dbReference>
<evidence type="ECO:0000256" key="1">
    <source>
        <dbReference type="ARBA" id="ARBA00005762"/>
    </source>
</evidence>
<comment type="caution">
    <text evidence="11">The sequence shown here is derived from an EMBL/GenBank/DDBJ whole genome shotgun (WGS) entry which is preliminary data.</text>
</comment>
<proteinExistence type="inferred from homology"/>
<dbReference type="InterPro" id="IPR035979">
    <property type="entry name" value="RBD_domain_sf"/>
</dbReference>
<accession>A0ABD1XLH1</accession>
<dbReference type="GO" id="GO:0003968">
    <property type="term" value="F:RNA-directed RNA polymerase activity"/>
    <property type="evidence" value="ECO:0007669"/>
    <property type="project" value="UniProtKB-KW"/>
</dbReference>
<dbReference type="InterPro" id="IPR012677">
    <property type="entry name" value="Nucleotide-bd_a/b_plait_sf"/>
</dbReference>
<evidence type="ECO:0000256" key="8">
    <source>
        <dbReference type="PROSITE-ProRule" id="PRU00176"/>
    </source>
</evidence>
<dbReference type="InterPro" id="IPR057596">
    <property type="entry name" value="RDRP_core"/>
</dbReference>
<keyword evidence="6 9" id="KW-0943">RNA-mediated gene silencing</keyword>
<keyword evidence="12" id="KW-1185">Reference proteome</keyword>
<dbReference type="InterPro" id="IPR000504">
    <property type="entry name" value="RRM_dom"/>
</dbReference>
<dbReference type="EMBL" id="JBHFFA010000008">
    <property type="protein sequence ID" value="KAL2609803.1"/>
    <property type="molecule type" value="Genomic_DNA"/>
</dbReference>
<evidence type="ECO:0000256" key="5">
    <source>
        <dbReference type="ARBA" id="ARBA00022884"/>
    </source>
</evidence>